<reference evidence="1 2" key="1">
    <citation type="submission" date="2019-11" db="EMBL/GenBank/DDBJ databases">
        <authorList>
            <person name="Li J."/>
        </authorList>
    </citation>
    <scope>NUCLEOTIDE SEQUENCE [LARGE SCALE GENOMIC DNA]</scope>
    <source>
        <strain evidence="1 2">MF47</strain>
    </source>
</reference>
<dbReference type="EMBL" id="CP045737">
    <property type="protein sequence ID" value="QGG41990.1"/>
    <property type="molecule type" value="Genomic_DNA"/>
</dbReference>
<dbReference type="SUPFAM" id="SSF50475">
    <property type="entry name" value="FMN-binding split barrel"/>
    <property type="match status" value="1"/>
</dbReference>
<keyword evidence="2" id="KW-1185">Reference proteome</keyword>
<dbReference type="InterPro" id="IPR024747">
    <property type="entry name" value="Pyridox_Oxase-rel"/>
</dbReference>
<sequence length="148" mass="16160">MVAGRAGGEVMVRSPGRFTEISQDECLELMATTTVGWLAFVDAEGQQLLPVNFVLHGQDVYFRTMSGSAISSLADGHDDVAFAVDHHDDIYQKGWDVMARGTTARVDDPDLVAQVAAGARPRPWAPGERDVLIVLRPSVISGRRVRRQ</sequence>
<dbReference type="Pfam" id="PF12900">
    <property type="entry name" value="Pyridox_ox_2"/>
    <property type="match status" value="1"/>
</dbReference>
<organism evidence="1 2">
    <name type="scientific">Aeromicrobium yanjiei</name>
    <dbReference type="NCBI Taxonomy" id="2662028"/>
    <lineage>
        <taxon>Bacteria</taxon>
        <taxon>Bacillati</taxon>
        <taxon>Actinomycetota</taxon>
        <taxon>Actinomycetes</taxon>
        <taxon>Propionibacteriales</taxon>
        <taxon>Nocardioidaceae</taxon>
        <taxon>Aeromicrobium</taxon>
    </lineage>
</organism>
<name>A0A5Q2MPE9_9ACTN</name>
<dbReference type="AlphaFoldDB" id="A0A5Q2MPE9"/>
<dbReference type="Gene3D" id="2.30.110.10">
    <property type="entry name" value="Electron Transport, Fmn-binding Protein, Chain A"/>
    <property type="match status" value="1"/>
</dbReference>
<proteinExistence type="predicted"/>
<dbReference type="InterPro" id="IPR012349">
    <property type="entry name" value="Split_barrel_FMN-bd"/>
</dbReference>
<dbReference type="KEGG" id="aef:GEV26_11775"/>
<dbReference type="Proteomes" id="UP000392064">
    <property type="component" value="Chromosome"/>
</dbReference>
<evidence type="ECO:0000313" key="2">
    <source>
        <dbReference type="Proteomes" id="UP000392064"/>
    </source>
</evidence>
<evidence type="ECO:0000313" key="1">
    <source>
        <dbReference type="EMBL" id="QGG41990.1"/>
    </source>
</evidence>
<protein>
    <submittedName>
        <fullName evidence="1">Pyridoxamine 5'-phosphate oxidase family protein</fullName>
    </submittedName>
</protein>
<gene>
    <name evidence="1" type="ORF">GEV26_11775</name>
</gene>
<accession>A0A5Q2MPE9</accession>